<dbReference type="Gene3D" id="3.30.1240.10">
    <property type="match status" value="1"/>
</dbReference>
<reference evidence="1 2" key="1">
    <citation type="submission" date="2021-12" db="EMBL/GenBank/DDBJ databases">
        <title>Genome sequencing of bacteria with rrn-lacking chromosome and rrn-plasmid.</title>
        <authorList>
            <person name="Anda M."/>
            <person name="Iwasaki W."/>
        </authorList>
    </citation>
    <scope>NUCLEOTIDE SEQUENCE [LARGE SCALE GENOMIC DNA]</scope>
    <source>
        <strain evidence="1 2">DSM 100852</strain>
    </source>
</reference>
<evidence type="ECO:0000313" key="2">
    <source>
        <dbReference type="Proteomes" id="UP001348817"/>
    </source>
</evidence>
<dbReference type="InterPro" id="IPR006379">
    <property type="entry name" value="HAD-SF_hydro_IIB"/>
</dbReference>
<dbReference type="InterPro" id="IPR036412">
    <property type="entry name" value="HAD-like_sf"/>
</dbReference>
<dbReference type="AlphaFoldDB" id="A0AAU9CEB2"/>
<protein>
    <submittedName>
        <fullName evidence="1">Haloacid dehalogenase</fullName>
    </submittedName>
</protein>
<dbReference type="PANTHER" id="PTHR10000:SF53">
    <property type="entry name" value="5-AMINO-6-(5-PHOSPHO-D-RIBITYLAMINO)URACIL PHOSPHATASE YBJI-RELATED"/>
    <property type="match status" value="1"/>
</dbReference>
<dbReference type="EMBL" id="AP025314">
    <property type="protein sequence ID" value="BDD08143.1"/>
    <property type="molecule type" value="Genomic_DNA"/>
</dbReference>
<dbReference type="GO" id="GO:0005829">
    <property type="term" value="C:cytosol"/>
    <property type="evidence" value="ECO:0007669"/>
    <property type="project" value="TreeGrafter"/>
</dbReference>
<organism evidence="1 2">
    <name type="scientific">Fulvitalea axinellae</name>
    <dbReference type="NCBI Taxonomy" id="1182444"/>
    <lineage>
        <taxon>Bacteria</taxon>
        <taxon>Pseudomonadati</taxon>
        <taxon>Bacteroidota</taxon>
        <taxon>Cytophagia</taxon>
        <taxon>Cytophagales</taxon>
        <taxon>Persicobacteraceae</taxon>
        <taxon>Fulvitalea</taxon>
    </lineage>
</organism>
<dbReference type="SFLD" id="SFLDS00003">
    <property type="entry name" value="Haloacid_Dehalogenase"/>
    <property type="match status" value="1"/>
</dbReference>
<dbReference type="InterPro" id="IPR000150">
    <property type="entry name" value="Cof"/>
</dbReference>
<dbReference type="NCBIfam" id="TIGR01484">
    <property type="entry name" value="HAD-SF-IIB"/>
    <property type="match status" value="1"/>
</dbReference>
<dbReference type="NCBIfam" id="TIGR00099">
    <property type="entry name" value="Cof-subfamily"/>
    <property type="match status" value="1"/>
</dbReference>
<evidence type="ECO:0000313" key="1">
    <source>
        <dbReference type="EMBL" id="BDD08143.1"/>
    </source>
</evidence>
<name>A0AAU9CEB2_9BACT</name>
<dbReference type="Proteomes" id="UP001348817">
    <property type="component" value="Chromosome"/>
</dbReference>
<dbReference type="Gene3D" id="3.40.50.1000">
    <property type="entry name" value="HAD superfamily/HAD-like"/>
    <property type="match status" value="1"/>
</dbReference>
<dbReference type="GO" id="GO:0000287">
    <property type="term" value="F:magnesium ion binding"/>
    <property type="evidence" value="ECO:0007669"/>
    <property type="project" value="TreeGrafter"/>
</dbReference>
<accession>A0AAU9CEB2</accession>
<sequence>MFADIDFSQVRMVATDMDGTLLNSEGKVNEEFFGVFRALKEKGIKFTVASGRQYPVLRELLHPIRDELSYIAENGSVAVENDEVLFSKPLDAQTVSDLIETGRKTDGAYLLLGGRETAYIDSREPEFLEQVKKYFASYQVVDDLHDIRDREILKFTVCNLKGAQKVSYPAFEKYTDRLQVKVSSPIWMDITDLDANKGVALQALLKNHDVTPEQTMAFGDYHNDIEMLRSVKYSFAMANAQSEVKAVAQYETKSNDELGVTFALKALLSAIENNQA</sequence>
<dbReference type="PANTHER" id="PTHR10000">
    <property type="entry name" value="PHOSPHOSERINE PHOSPHATASE"/>
    <property type="match status" value="1"/>
</dbReference>
<dbReference type="SUPFAM" id="SSF56784">
    <property type="entry name" value="HAD-like"/>
    <property type="match status" value="1"/>
</dbReference>
<dbReference type="KEGG" id="fax:FUAX_05750"/>
<dbReference type="SFLD" id="SFLDG01144">
    <property type="entry name" value="C2.B.4:_PGP_Like"/>
    <property type="match status" value="1"/>
</dbReference>
<dbReference type="InterPro" id="IPR023214">
    <property type="entry name" value="HAD_sf"/>
</dbReference>
<keyword evidence="2" id="KW-1185">Reference proteome</keyword>
<dbReference type="GO" id="GO:0016791">
    <property type="term" value="F:phosphatase activity"/>
    <property type="evidence" value="ECO:0007669"/>
    <property type="project" value="TreeGrafter"/>
</dbReference>
<proteinExistence type="predicted"/>
<dbReference type="RefSeq" id="WP_338393420.1">
    <property type="nucleotide sequence ID" value="NZ_AP025314.1"/>
</dbReference>
<dbReference type="Pfam" id="PF08282">
    <property type="entry name" value="Hydrolase_3"/>
    <property type="match status" value="1"/>
</dbReference>
<dbReference type="CDD" id="cd07518">
    <property type="entry name" value="HAD_YbiV-Like"/>
    <property type="match status" value="1"/>
</dbReference>
<dbReference type="SFLD" id="SFLDG01140">
    <property type="entry name" value="C2.B:_Phosphomannomutase_and_P"/>
    <property type="match status" value="1"/>
</dbReference>
<gene>
    <name evidence="1" type="ORF">FUAX_05750</name>
</gene>